<dbReference type="GO" id="GO:0009966">
    <property type="term" value="P:regulation of signal transduction"/>
    <property type="evidence" value="ECO:0007669"/>
    <property type="project" value="InterPro"/>
</dbReference>
<reference evidence="10" key="1">
    <citation type="submission" date="2025-08" db="UniProtKB">
        <authorList>
            <consortium name="Ensembl"/>
        </authorList>
    </citation>
    <scope>IDENTIFICATION</scope>
</reference>
<evidence type="ECO:0000256" key="5">
    <source>
        <dbReference type="ARBA" id="ARBA00022824"/>
    </source>
</evidence>
<dbReference type="GeneTree" id="ENSGT00500000044945"/>
<dbReference type="Ensembl" id="ENSSTUT00000020634.1">
    <property type="protein sequence ID" value="ENSSTUP00000019628.1"/>
    <property type="gene ID" value="ENSSTUG00000008734.1"/>
</dbReference>
<feature type="chain" id="PRO_5025638972" evidence="9">
    <location>
        <begin position="23"/>
        <end position="309"/>
    </location>
</feature>
<dbReference type="InParanoid" id="A0A673XE03"/>
<keyword evidence="8" id="KW-0325">Glycoprotein</keyword>
<dbReference type="SUPFAM" id="SSF53187">
    <property type="entry name" value="Zn-dependent exopeptidases"/>
    <property type="match status" value="1"/>
</dbReference>
<evidence type="ECO:0000256" key="3">
    <source>
        <dbReference type="ARBA" id="ARBA00022692"/>
    </source>
</evidence>
<dbReference type="AlphaFoldDB" id="A0A673XE03"/>
<keyword evidence="4 9" id="KW-0732">Signal</keyword>
<protein>
    <submittedName>
        <fullName evidence="10">Zgc:109965</fullName>
    </submittedName>
</protein>
<proteinExistence type="inferred from homology"/>
<dbReference type="GO" id="GO:0005789">
    <property type="term" value="C:endoplasmic reticulum membrane"/>
    <property type="evidence" value="ECO:0007669"/>
    <property type="project" value="UniProtKB-SubCell"/>
</dbReference>
<keyword evidence="7" id="KW-0472">Membrane</keyword>
<evidence type="ECO:0000256" key="4">
    <source>
        <dbReference type="ARBA" id="ARBA00022729"/>
    </source>
</evidence>
<dbReference type="PANTHER" id="PTHR31826">
    <property type="entry name" value="NICALIN"/>
    <property type="match status" value="1"/>
</dbReference>
<name>A0A673XE03_SALTR</name>
<comment type="subcellular location">
    <subcellularLocation>
        <location evidence="1">Endoplasmic reticulum membrane</location>
        <topology evidence="1">Single-pass membrane protein</topology>
    </subcellularLocation>
</comment>
<evidence type="ECO:0000256" key="9">
    <source>
        <dbReference type="SAM" id="SignalP"/>
    </source>
</evidence>
<evidence type="ECO:0000256" key="7">
    <source>
        <dbReference type="ARBA" id="ARBA00023136"/>
    </source>
</evidence>
<keyword evidence="11" id="KW-1185">Reference proteome</keyword>
<sequence length="309" mass="34448">MLMRMLSRAAALLLLCVQLLHAYTLPAVSSYEFTAEALSADEPVLARRCVVTKLPDFTMTQKLGVLRQSAATVLILLPKKHGFGVRSVLISITWEYTTICGFMVSESEALLQSTIIPVYATTEEEQLLYMSEEVKHATATRTSYILVRVYRSMVTATLFQILVSNTKPIKPITDNTIITLEGVLPGAGEDVPTIVISQHHTVGCHGADSNGSGVTVLLELVRLFQKLYNNPHSQLRMVHKKINLGESTVAWEHARYAMRRIPGFTLSHLEDPEAELEGSILDTEWQSSVVFWGRITTVYQMHVTQDFPS</sequence>
<evidence type="ECO:0000256" key="2">
    <source>
        <dbReference type="ARBA" id="ARBA00007717"/>
    </source>
</evidence>
<dbReference type="Gene3D" id="3.40.630.10">
    <property type="entry name" value="Zn peptidases"/>
    <property type="match status" value="1"/>
</dbReference>
<evidence type="ECO:0000313" key="11">
    <source>
        <dbReference type="Proteomes" id="UP000472277"/>
    </source>
</evidence>
<organism evidence="10 11">
    <name type="scientific">Salmo trutta</name>
    <name type="common">Brown trout</name>
    <dbReference type="NCBI Taxonomy" id="8032"/>
    <lineage>
        <taxon>Eukaryota</taxon>
        <taxon>Metazoa</taxon>
        <taxon>Chordata</taxon>
        <taxon>Craniata</taxon>
        <taxon>Vertebrata</taxon>
        <taxon>Euteleostomi</taxon>
        <taxon>Actinopterygii</taxon>
        <taxon>Neopterygii</taxon>
        <taxon>Teleostei</taxon>
        <taxon>Protacanthopterygii</taxon>
        <taxon>Salmoniformes</taxon>
        <taxon>Salmonidae</taxon>
        <taxon>Salmoninae</taxon>
        <taxon>Salmo</taxon>
    </lineage>
</organism>
<feature type="signal peptide" evidence="9">
    <location>
        <begin position="1"/>
        <end position="22"/>
    </location>
</feature>
<reference evidence="10" key="2">
    <citation type="submission" date="2025-09" db="UniProtKB">
        <authorList>
            <consortium name="Ensembl"/>
        </authorList>
    </citation>
    <scope>IDENTIFICATION</scope>
</reference>
<accession>A0A673XE03</accession>
<evidence type="ECO:0000256" key="8">
    <source>
        <dbReference type="ARBA" id="ARBA00023180"/>
    </source>
</evidence>
<keyword evidence="3" id="KW-0812">Transmembrane</keyword>
<evidence type="ECO:0000256" key="6">
    <source>
        <dbReference type="ARBA" id="ARBA00022989"/>
    </source>
</evidence>
<keyword evidence="5" id="KW-0256">Endoplasmic reticulum</keyword>
<comment type="similarity">
    <text evidence="2">Belongs to the nicastrin family.</text>
</comment>
<evidence type="ECO:0000313" key="10">
    <source>
        <dbReference type="Ensembl" id="ENSSTUP00000019628.1"/>
    </source>
</evidence>
<evidence type="ECO:0000256" key="1">
    <source>
        <dbReference type="ARBA" id="ARBA00004389"/>
    </source>
</evidence>
<dbReference type="InterPro" id="IPR016574">
    <property type="entry name" value="Nicalin"/>
</dbReference>
<dbReference type="Proteomes" id="UP000472277">
    <property type="component" value="Chromosome 16"/>
</dbReference>
<keyword evidence="6" id="KW-1133">Transmembrane helix</keyword>